<protein>
    <recommendedName>
        <fullName evidence="6">AAA+ ATPase domain-containing protein</fullName>
    </recommendedName>
</protein>
<organism evidence="7 8">
    <name type="scientific">Dipteronia dyeriana</name>
    <dbReference type="NCBI Taxonomy" id="168575"/>
    <lineage>
        <taxon>Eukaryota</taxon>
        <taxon>Viridiplantae</taxon>
        <taxon>Streptophyta</taxon>
        <taxon>Embryophyta</taxon>
        <taxon>Tracheophyta</taxon>
        <taxon>Spermatophyta</taxon>
        <taxon>Magnoliopsida</taxon>
        <taxon>eudicotyledons</taxon>
        <taxon>Gunneridae</taxon>
        <taxon>Pentapetalae</taxon>
        <taxon>rosids</taxon>
        <taxon>malvids</taxon>
        <taxon>Sapindales</taxon>
        <taxon>Sapindaceae</taxon>
        <taxon>Hippocastanoideae</taxon>
        <taxon>Acereae</taxon>
        <taxon>Dipteronia</taxon>
    </lineage>
</organism>
<dbReference type="Gene3D" id="3.80.10.10">
    <property type="entry name" value="Ribonuclease Inhibitor"/>
    <property type="match status" value="3"/>
</dbReference>
<name>A0AAD9TRF3_9ROSI</name>
<dbReference type="PRINTS" id="PR00364">
    <property type="entry name" value="DISEASERSIST"/>
</dbReference>
<evidence type="ECO:0000256" key="4">
    <source>
        <dbReference type="ARBA" id="ARBA00022840"/>
    </source>
</evidence>
<accession>A0AAD9TRF3</accession>
<dbReference type="Gene3D" id="3.40.50.300">
    <property type="entry name" value="P-loop containing nucleotide triphosphate hydrolases"/>
    <property type="match status" value="1"/>
</dbReference>
<comment type="caution">
    <text evidence="7">The sequence shown here is derived from an EMBL/GenBank/DDBJ whole genome shotgun (WGS) entry which is preliminary data.</text>
</comment>
<comment type="similarity">
    <text evidence="1">Belongs to the disease resistance NB-LRR family.</text>
</comment>
<feature type="coiled-coil region" evidence="5">
    <location>
        <begin position="27"/>
        <end position="57"/>
    </location>
</feature>
<evidence type="ECO:0000259" key="6">
    <source>
        <dbReference type="SMART" id="SM00382"/>
    </source>
</evidence>
<dbReference type="InterPro" id="IPR032675">
    <property type="entry name" value="LRR_dom_sf"/>
</dbReference>
<dbReference type="PANTHER" id="PTHR33463">
    <property type="entry name" value="NB-ARC DOMAIN-CONTAINING PROTEIN-RELATED"/>
    <property type="match status" value="1"/>
</dbReference>
<dbReference type="SUPFAM" id="SSF52540">
    <property type="entry name" value="P-loop containing nucleoside triphosphate hydrolases"/>
    <property type="match status" value="1"/>
</dbReference>
<evidence type="ECO:0000256" key="5">
    <source>
        <dbReference type="SAM" id="Coils"/>
    </source>
</evidence>
<dbReference type="PANTHER" id="PTHR33463:SF198">
    <property type="entry name" value="RPP4C3"/>
    <property type="match status" value="1"/>
</dbReference>
<dbReference type="Proteomes" id="UP001280121">
    <property type="component" value="Unassembled WGS sequence"/>
</dbReference>
<keyword evidence="5" id="KW-0175">Coiled coil</keyword>
<evidence type="ECO:0000256" key="1">
    <source>
        <dbReference type="ARBA" id="ARBA00008894"/>
    </source>
</evidence>
<dbReference type="Pfam" id="PF23247">
    <property type="entry name" value="LRR_RPS2"/>
    <property type="match status" value="3"/>
</dbReference>
<dbReference type="GO" id="GO:0043531">
    <property type="term" value="F:ADP binding"/>
    <property type="evidence" value="ECO:0007669"/>
    <property type="project" value="InterPro"/>
</dbReference>
<keyword evidence="2" id="KW-0547">Nucleotide-binding</keyword>
<proteinExistence type="inferred from homology"/>
<dbReference type="InterPro" id="IPR042197">
    <property type="entry name" value="Apaf_helical"/>
</dbReference>
<dbReference type="SUPFAM" id="SSF52058">
    <property type="entry name" value="L domain-like"/>
    <property type="match status" value="2"/>
</dbReference>
<evidence type="ECO:0000256" key="2">
    <source>
        <dbReference type="ARBA" id="ARBA00022741"/>
    </source>
</evidence>
<dbReference type="Gene3D" id="1.10.8.430">
    <property type="entry name" value="Helical domain of apoptotic protease-activating factors"/>
    <property type="match status" value="1"/>
</dbReference>
<evidence type="ECO:0000313" key="8">
    <source>
        <dbReference type="Proteomes" id="UP001280121"/>
    </source>
</evidence>
<evidence type="ECO:0000256" key="3">
    <source>
        <dbReference type="ARBA" id="ARBA00022821"/>
    </source>
</evidence>
<dbReference type="InterPro" id="IPR027417">
    <property type="entry name" value="P-loop_NTPase"/>
</dbReference>
<keyword evidence="4" id="KW-0067">ATP-binding</keyword>
<dbReference type="GO" id="GO:0005524">
    <property type="term" value="F:ATP binding"/>
    <property type="evidence" value="ECO:0007669"/>
    <property type="project" value="UniProtKB-KW"/>
</dbReference>
<evidence type="ECO:0000313" key="7">
    <source>
        <dbReference type="EMBL" id="KAK2640403.1"/>
    </source>
</evidence>
<dbReference type="GO" id="GO:0006952">
    <property type="term" value="P:defense response"/>
    <property type="evidence" value="ECO:0007669"/>
    <property type="project" value="UniProtKB-KW"/>
</dbReference>
<keyword evidence="8" id="KW-1185">Reference proteome</keyword>
<dbReference type="InterPro" id="IPR002182">
    <property type="entry name" value="NB-ARC"/>
</dbReference>
<dbReference type="Pfam" id="PF00931">
    <property type="entry name" value="NB-ARC"/>
    <property type="match status" value="1"/>
</dbReference>
<dbReference type="SMART" id="SM00382">
    <property type="entry name" value="AAA"/>
    <property type="match status" value="1"/>
</dbReference>
<feature type="domain" description="AAA+ ATPase" evidence="6">
    <location>
        <begin position="173"/>
        <end position="326"/>
    </location>
</feature>
<reference evidence="7" key="1">
    <citation type="journal article" date="2023" name="Plant J.">
        <title>Genome sequences and population genomics provide insights into the demographic history, inbreeding, and mutation load of two 'living fossil' tree species of Dipteronia.</title>
        <authorList>
            <person name="Feng Y."/>
            <person name="Comes H.P."/>
            <person name="Chen J."/>
            <person name="Zhu S."/>
            <person name="Lu R."/>
            <person name="Zhang X."/>
            <person name="Li P."/>
            <person name="Qiu J."/>
            <person name="Olsen K.M."/>
            <person name="Qiu Y."/>
        </authorList>
    </citation>
    <scope>NUCLEOTIDE SEQUENCE</scope>
    <source>
        <strain evidence="7">KIB01</strain>
    </source>
</reference>
<sequence length="1534" mass="174943">MTEIAIYVTTKISEYLVASVASPFRYLWNYKTNLEILKNEVEKLEAKRDTVERLIEVGEEPLPHVKLWQVNVKKIIDEALELIDEDNPEQINTQCCKGFSSPNLLKHYQLSKKAGKLKTDVVGLEQEAAQFIDVISCTNAPEDTWIQSNKDYKAFESRTSVLKKIIDALLNPDVNMVGIYGMGGIGKTTLAKEVARQAKQDNLFHEIVFVGVSMTPDISKIQHEIGEKLGMKFQEKTDNARARRLSQNLKNQATVSGEADNSEGKKKENKILIILDNVWERIDLETLGIPLGGDYMGLKLLLTTRNSDVLTNQMNSQCNFPINALNETEAWSLFKSMAGTCVNHPDLNSIALEVAKECGGITIAIATIARALKDKEECDWRYALQELKKPFSESFEGMTKEVYTSIKLSYDYLDTTKLKEIFLICSRMGCNYDASIRDLSRYGLGLGFFENSNTVEEALCEVKYLVKKLKENSLLIDAPNKSKESTDYGVPDDERFAMHDIVYDVARSIACGKENVCIMIDDAIPRFWANKNKLENCISITLHNIGGLPKDLRLVCSQLEFFYMKTRDSFSRIPNDFFTEMPKLQVLHLIEIDLSPLPTSISHLVNLQTLCLDKCKLGDISIIEKLEKLETLSFRGSKIEKLPEKMHRLTSIRLLDLTNCSTLKIISPNVISCFTQLEALYMYNTSIRWEIGGLNIGRKNVGLDELKRLRDHLTTLEICIPYAKMSEGLLSSHLERYKISIGFDPDWKYPPKNSRTLRFKIMTNDNADGVISQLKGIKELELFGEVRDDSTHSVSCDALFSLESLVLNDLNLEKICNGPLLTDSFRQLRTIRVDKCNKLTNIFSFSTDRVLPQLQAIEVSSCKNMEEILAIEREDDVNSTEVIHVSQLCSVTLKSLPCLQSFCRGVRTASPLQLSNNTNNGEIVSEDNIDIPKSFFNEKVVLPNLQYLKISGITNVEKIWHNLPLIMSSCVQNLTKLNVSNCHNLKELFSSSTVITEESREEDRRDTISFPKLKYLRMGNLTKLTRLWSGYYLEFPSLKEFAIHNCPELEAFIFDDKVRITQLEKMKIYQMDNLKMIWHNQLDGDSIPKLKSLQVYDCRKLLTVFPLNIRERFLTLESLDVRRCGSSEDIFDVQGIITEERNSIATTQSRELCFSNLEELTVSRCQSLKYLVAASIVENEVPARFYFPKLASLKLFKLPELRSFYQGRLTVEGPVLKKLKLCDCGIHVTDEEGQMQQPLFLVEQAFPCLEELNLAAKHVTMMWQGQVLESLFHKLKILVVYKDYSTGLPLCFIQRFQSLEKLSIVLSSYKEIFSNGEDQTKVTISARIKTLRLVHLQDLKYMWKHDFKLDVILQNLEVLNIRDCNSLINVMPHSASFQNLTVMEIESCSSLINIGTSSAAKSLVQLTQMTIWGCANIIEVVGNHGAVTEDEIILPKLKSLSLKYLPSLRSFCSWNVNLEFPSLEELIVYKCPQMKIFSQGVLIKQTLRKVKIDHKWIELRPEVDINKVIQEFHENVNIRTSIKDCEGSFSHHLE</sequence>
<gene>
    <name evidence="7" type="ORF">Ddye_028198</name>
</gene>
<dbReference type="InterPro" id="IPR050905">
    <property type="entry name" value="Plant_NBS-LRR"/>
</dbReference>
<keyword evidence="3" id="KW-0611">Plant defense</keyword>
<dbReference type="InterPro" id="IPR003593">
    <property type="entry name" value="AAA+_ATPase"/>
</dbReference>
<dbReference type="InterPro" id="IPR057135">
    <property type="entry name" value="At4g27190-like_LRR"/>
</dbReference>
<dbReference type="EMBL" id="JANJYI010000008">
    <property type="protein sequence ID" value="KAK2640403.1"/>
    <property type="molecule type" value="Genomic_DNA"/>
</dbReference>